<protein>
    <submittedName>
        <fullName evidence="2">Uncharacterized protein</fullName>
    </submittedName>
</protein>
<proteinExistence type="predicted"/>
<keyword evidence="1" id="KW-1133">Transmembrane helix</keyword>
<keyword evidence="1" id="KW-0472">Membrane</keyword>
<dbReference type="Proteomes" id="UP001212997">
    <property type="component" value="Unassembled WGS sequence"/>
</dbReference>
<evidence type="ECO:0000256" key="1">
    <source>
        <dbReference type="SAM" id="Phobius"/>
    </source>
</evidence>
<feature type="transmembrane region" description="Helical" evidence="1">
    <location>
        <begin position="257"/>
        <end position="277"/>
    </location>
</feature>
<keyword evidence="1" id="KW-0812">Transmembrane</keyword>
<accession>A0AAD5YI24</accession>
<dbReference type="EMBL" id="JANAWD010000235">
    <property type="protein sequence ID" value="KAJ3483259.1"/>
    <property type="molecule type" value="Genomic_DNA"/>
</dbReference>
<evidence type="ECO:0000313" key="2">
    <source>
        <dbReference type="EMBL" id="KAJ3483259.1"/>
    </source>
</evidence>
<reference evidence="2" key="1">
    <citation type="submission" date="2022-07" db="EMBL/GenBank/DDBJ databases">
        <title>Genome Sequence of Physisporinus lineatus.</title>
        <authorList>
            <person name="Buettner E."/>
        </authorList>
    </citation>
    <scope>NUCLEOTIDE SEQUENCE</scope>
    <source>
        <strain evidence="2">VT162</strain>
    </source>
</reference>
<dbReference type="AlphaFoldDB" id="A0AAD5YI24"/>
<name>A0AAD5YI24_9APHY</name>
<gene>
    <name evidence="2" type="ORF">NLI96_g6446</name>
</gene>
<organism evidence="2 3">
    <name type="scientific">Meripilus lineatus</name>
    <dbReference type="NCBI Taxonomy" id="2056292"/>
    <lineage>
        <taxon>Eukaryota</taxon>
        <taxon>Fungi</taxon>
        <taxon>Dikarya</taxon>
        <taxon>Basidiomycota</taxon>
        <taxon>Agaricomycotina</taxon>
        <taxon>Agaricomycetes</taxon>
        <taxon>Polyporales</taxon>
        <taxon>Meripilaceae</taxon>
        <taxon>Meripilus</taxon>
    </lineage>
</organism>
<evidence type="ECO:0000313" key="3">
    <source>
        <dbReference type="Proteomes" id="UP001212997"/>
    </source>
</evidence>
<keyword evidence="3" id="KW-1185">Reference proteome</keyword>
<sequence length="421" mass="45738">MGLEFNPLVVVGAGALCCACIAFAVARRTVASRTAFFDTLNSSQDDISEQETPVLSDVVVVPQANDVSWKSLQPISATVTPRSLHSSYQDKVTPNDDDQVALKVALTISMPTPPQGSEKSLSSYDAEIDPTFDYVLGVVVEGRVAPAFCPWPTPACHPDVPGAPNSRRTIVPTPRHILRIQRSNHIPSSRLSRGFLSANSESIPVNAQRCRAHGFFNSSVTPDPILEFLGSCSLRPAKPDEDPVSARRHPTLSASPVAISVVGAVFLLSGLISLALARRTAATRTWVIQTQLRLWDEEDAAKREKPVLVDMYAVTGSKDVSWRHIQPVAVQYLPRYANQVRPCSGVECSSEKAQQTQEGQLDVILTICMPSPHRIPLSPDSTDTAIQRVTQDPPPLQFELGVARVPCTHAPRPSIDSEFSQ</sequence>
<comment type="caution">
    <text evidence="2">The sequence shown here is derived from an EMBL/GenBank/DDBJ whole genome shotgun (WGS) entry which is preliminary data.</text>
</comment>